<dbReference type="SUPFAM" id="SSF158452">
    <property type="entry name" value="YqcC-like"/>
    <property type="match status" value="1"/>
</dbReference>
<keyword evidence="3" id="KW-1185">Reference proteome</keyword>
<comment type="caution">
    <text evidence="2">The sequence shown here is derived from an EMBL/GenBank/DDBJ whole genome shotgun (WGS) entry which is preliminary data.</text>
</comment>
<dbReference type="RefSeq" id="WP_265616242.1">
    <property type="nucleotide sequence ID" value="NZ_JAPFRD010000005.1"/>
</dbReference>
<accession>A0ABT3P437</accession>
<proteinExistence type="predicted"/>
<reference evidence="2" key="1">
    <citation type="submission" date="2022-11" db="EMBL/GenBank/DDBJ databases">
        <title>Alteromonas sp. nov., isolated from sea water of the Qingdao.</title>
        <authorList>
            <person name="Wang Q."/>
        </authorList>
    </citation>
    <scope>NUCLEOTIDE SEQUENCE</scope>
    <source>
        <strain evidence="2">ASW11-7</strain>
    </source>
</reference>
<dbReference type="Gene3D" id="1.20.1440.40">
    <property type="entry name" value="YqcC-like"/>
    <property type="match status" value="1"/>
</dbReference>
<evidence type="ECO:0000313" key="2">
    <source>
        <dbReference type="EMBL" id="MCW8107534.1"/>
    </source>
</evidence>
<feature type="domain" description="YqcC-like" evidence="1">
    <location>
        <begin position="7"/>
        <end position="95"/>
    </location>
</feature>
<dbReference type="PANTHER" id="PTHR39586">
    <property type="entry name" value="CYTOPLASMIC PROTEIN-RELATED"/>
    <property type="match status" value="1"/>
</dbReference>
<dbReference type="Pfam" id="PF04287">
    <property type="entry name" value="DUF446"/>
    <property type="match status" value="1"/>
</dbReference>
<protein>
    <submittedName>
        <fullName evidence="2">YqcC family protein</fullName>
    </submittedName>
</protein>
<dbReference type="PANTHER" id="PTHR39586:SF1">
    <property type="entry name" value="CYTOPLASMIC PROTEIN"/>
    <property type="match status" value="1"/>
</dbReference>
<organism evidence="2 3">
    <name type="scientific">Alteromonas aquimaris</name>
    <dbReference type="NCBI Taxonomy" id="2998417"/>
    <lineage>
        <taxon>Bacteria</taxon>
        <taxon>Pseudomonadati</taxon>
        <taxon>Pseudomonadota</taxon>
        <taxon>Gammaproteobacteria</taxon>
        <taxon>Alteromonadales</taxon>
        <taxon>Alteromonadaceae</taxon>
        <taxon>Alteromonas/Salinimonas group</taxon>
        <taxon>Alteromonas</taxon>
    </lineage>
</organism>
<evidence type="ECO:0000259" key="1">
    <source>
        <dbReference type="Pfam" id="PF04287"/>
    </source>
</evidence>
<dbReference type="InterPro" id="IPR007384">
    <property type="entry name" value="UCP006257"/>
</dbReference>
<name>A0ABT3P437_9ALTE</name>
<gene>
    <name evidence="2" type="ORF">OPS25_03320</name>
</gene>
<dbReference type="Proteomes" id="UP001142810">
    <property type="component" value="Unassembled WGS sequence"/>
</dbReference>
<dbReference type="InterPro" id="IPR036814">
    <property type="entry name" value="YqcC-like_sf"/>
</dbReference>
<sequence length="106" mass="12045">MPNDILPLLKELEREMKSRALWSTVEPEASALTSTQPFASDTLTFTEWLQFIFIPKFTLLLHSGQALPVDMAIAPAAQVWLKDEEIIQRILFKIDELVMANVTMAK</sequence>
<dbReference type="EMBL" id="JAPFRD010000005">
    <property type="protein sequence ID" value="MCW8107534.1"/>
    <property type="molecule type" value="Genomic_DNA"/>
</dbReference>
<evidence type="ECO:0000313" key="3">
    <source>
        <dbReference type="Proteomes" id="UP001142810"/>
    </source>
</evidence>
<dbReference type="InterPro" id="IPR023376">
    <property type="entry name" value="YqcC-like_dom"/>
</dbReference>